<evidence type="ECO:0000313" key="2">
    <source>
        <dbReference type="EMBL" id="MFC3022242.1"/>
    </source>
</evidence>
<feature type="transmembrane region" description="Helical" evidence="1">
    <location>
        <begin position="54"/>
        <end position="76"/>
    </location>
</feature>
<dbReference type="RefSeq" id="WP_123014361.1">
    <property type="nucleotide sequence ID" value="NZ_AP024912.1"/>
</dbReference>
<comment type="caution">
    <text evidence="2">The sequence shown here is derived from an EMBL/GenBank/DDBJ whole genome shotgun (WGS) entry which is preliminary data.</text>
</comment>
<feature type="transmembrane region" description="Helical" evidence="1">
    <location>
        <begin position="82"/>
        <end position="101"/>
    </location>
</feature>
<protein>
    <recommendedName>
        <fullName evidence="4">Zinc ribbon domain-containing protein</fullName>
    </recommendedName>
</protein>
<reference evidence="3" key="1">
    <citation type="journal article" date="2019" name="Int. J. Syst. Evol. Microbiol.">
        <title>The Global Catalogue of Microorganisms (GCM) 10K type strain sequencing project: providing services to taxonomists for standard genome sequencing and annotation.</title>
        <authorList>
            <consortium name="The Broad Institute Genomics Platform"/>
            <consortium name="The Broad Institute Genome Sequencing Center for Infectious Disease"/>
            <person name="Wu L."/>
            <person name="Ma J."/>
        </authorList>
    </citation>
    <scope>NUCLEOTIDE SEQUENCE [LARGE SCALE GENOMIC DNA]</scope>
    <source>
        <strain evidence="3">KCTC 62784</strain>
    </source>
</reference>
<keyword evidence="1" id="KW-0812">Transmembrane</keyword>
<accession>A0ABV7C2I6</accession>
<keyword evidence="3" id="KW-1185">Reference proteome</keyword>
<evidence type="ECO:0000256" key="1">
    <source>
        <dbReference type="SAM" id="Phobius"/>
    </source>
</evidence>
<organism evidence="2 3">
    <name type="scientific">Vibrio zhugei</name>
    <dbReference type="NCBI Taxonomy" id="2479546"/>
    <lineage>
        <taxon>Bacteria</taxon>
        <taxon>Pseudomonadati</taxon>
        <taxon>Pseudomonadota</taxon>
        <taxon>Gammaproteobacteria</taxon>
        <taxon>Vibrionales</taxon>
        <taxon>Vibrionaceae</taxon>
        <taxon>Vibrio</taxon>
    </lineage>
</organism>
<evidence type="ECO:0008006" key="4">
    <source>
        <dbReference type="Google" id="ProtNLM"/>
    </source>
</evidence>
<keyword evidence="1" id="KW-1133">Transmembrane helix</keyword>
<keyword evidence="1" id="KW-0472">Membrane</keyword>
<proteinExistence type="predicted"/>
<dbReference type="EMBL" id="JBHRSE010000001">
    <property type="protein sequence ID" value="MFC3022242.1"/>
    <property type="molecule type" value="Genomic_DNA"/>
</dbReference>
<dbReference type="Proteomes" id="UP001595384">
    <property type="component" value="Unassembled WGS sequence"/>
</dbReference>
<gene>
    <name evidence="2" type="ORF">ACFODT_00030</name>
</gene>
<name>A0ABV7C2I6_9VIBR</name>
<sequence>MPFPSQPIDVICEQCYQEFSLSHNELRRRSSAHQLVCPHCHENMTLQETISQKIIQRGVTVLFTVNMVVLLCVISSHLISEIGLSPLIGVGCVLLNVLMTYSRKPTSVRLISTAKRTTLMH</sequence>
<evidence type="ECO:0000313" key="3">
    <source>
        <dbReference type="Proteomes" id="UP001595384"/>
    </source>
</evidence>